<evidence type="ECO:0000256" key="8">
    <source>
        <dbReference type="ARBA" id="ARBA00023065"/>
    </source>
</evidence>
<dbReference type="STRING" id="582675.SAMN05192565_11051"/>
<dbReference type="HAMAP" id="MF_01393">
    <property type="entry name" value="ATP_synth_a_bact"/>
    <property type="match status" value="1"/>
</dbReference>
<dbReference type="EMBL" id="FOPM01000010">
    <property type="protein sequence ID" value="SFG75911.1"/>
    <property type="molecule type" value="Genomic_DNA"/>
</dbReference>
<evidence type="ECO:0000256" key="9">
    <source>
        <dbReference type="ARBA" id="ARBA00023136"/>
    </source>
</evidence>
<comment type="subcellular location">
    <subcellularLocation>
        <location evidence="11 12">Cell membrane</location>
        <topology evidence="11 12">Multi-pass membrane protein</topology>
    </subcellularLocation>
    <subcellularLocation>
        <location evidence="1">Membrane</location>
        <topology evidence="1">Multi-pass membrane protein</topology>
    </subcellularLocation>
</comment>
<keyword evidence="5 11" id="KW-0812">Transmembrane</keyword>
<evidence type="ECO:0000256" key="7">
    <source>
        <dbReference type="ARBA" id="ARBA00022989"/>
    </source>
</evidence>
<sequence>MAVKMDPIHQFELKPLVSFGHIGNQEIAFTQSALYMFAAVGIIALITVVATAQRSVVPGRMQSLAEIFYEFIGSTLRQSAGHGSERFMPLIFSLFMFVLVLNMLGMIPYAFAVTSHIIVTFALALLVIGTVIVYGFMAHGTKFLKVFVPSGVPGWLMPMIVAIEIVSFISRPISLAVRLFANVLAGHIALKIFAGFVPALLAAGAWGAISPLPLALSVAVTALEFLVAGLQAYVFATLASIYLSDALHPGH</sequence>
<evidence type="ECO:0000256" key="2">
    <source>
        <dbReference type="ARBA" id="ARBA00006810"/>
    </source>
</evidence>
<evidence type="ECO:0000256" key="11">
    <source>
        <dbReference type="HAMAP-Rule" id="MF_01393"/>
    </source>
</evidence>
<dbReference type="AlphaFoldDB" id="A0A1I2UMA3"/>
<keyword evidence="8 11" id="KW-0406">Ion transport</keyword>
<dbReference type="InterPro" id="IPR035908">
    <property type="entry name" value="F0_ATP_A_sf"/>
</dbReference>
<keyword evidence="9 11" id="KW-0472">Membrane</keyword>
<feature type="transmembrane region" description="Helical" evidence="11">
    <location>
        <begin position="216"/>
        <end position="243"/>
    </location>
</feature>
<dbReference type="PANTHER" id="PTHR11410">
    <property type="entry name" value="ATP SYNTHASE SUBUNIT A"/>
    <property type="match status" value="1"/>
</dbReference>
<dbReference type="SUPFAM" id="SSF81336">
    <property type="entry name" value="F1F0 ATP synthase subunit A"/>
    <property type="match status" value="1"/>
</dbReference>
<evidence type="ECO:0000256" key="5">
    <source>
        <dbReference type="ARBA" id="ARBA00022692"/>
    </source>
</evidence>
<feature type="transmembrane region" description="Helical" evidence="11">
    <location>
        <begin position="33"/>
        <end position="52"/>
    </location>
</feature>
<dbReference type="Pfam" id="PF00119">
    <property type="entry name" value="ATP-synt_A"/>
    <property type="match status" value="1"/>
</dbReference>
<keyword evidence="3 11" id="KW-0813">Transport</keyword>
<proteinExistence type="inferred from homology"/>
<protein>
    <recommendedName>
        <fullName evidence="11 12">ATP synthase subunit a</fullName>
    </recommendedName>
    <alternativeName>
        <fullName evidence="11">ATP synthase F0 sector subunit a</fullName>
    </alternativeName>
    <alternativeName>
        <fullName evidence="11">F-ATPase subunit 6</fullName>
    </alternativeName>
</protein>
<dbReference type="InterPro" id="IPR023011">
    <property type="entry name" value="ATP_synth_F0_asu_AS"/>
</dbReference>
<evidence type="ECO:0000256" key="3">
    <source>
        <dbReference type="ARBA" id="ARBA00022448"/>
    </source>
</evidence>
<feature type="transmembrane region" description="Helical" evidence="11">
    <location>
        <begin position="87"/>
        <end position="111"/>
    </location>
</feature>
<name>A0A1I2UMA3_9HYPH</name>
<evidence type="ECO:0000313" key="14">
    <source>
        <dbReference type="Proteomes" id="UP000199229"/>
    </source>
</evidence>
<comment type="similarity">
    <text evidence="2 11 12">Belongs to the ATPase A chain family.</text>
</comment>
<comment type="function">
    <text evidence="11 12">Key component of the proton channel; it plays a direct role in the translocation of protons across the membrane.</text>
</comment>
<dbReference type="RefSeq" id="WP_091971734.1">
    <property type="nucleotide sequence ID" value="NZ_FOPM01000010.1"/>
</dbReference>
<evidence type="ECO:0000256" key="12">
    <source>
        <dbReference type="RuleBase" id="RU000483"/>
    </source>
</evidence>
<feature type="transmembrane region" description="Helical" evidence="11">
    <location>
        <begin position="188"/>
        <end position="209"/>
    </location>
</feature>
<dbReference type="InterPro" id="IPR000568">
    <property type="entry name" value="ATP_synth_F0_asu"/>
</dbReference>
<dbReference type="Proteomes" id="UP000199229">
    <property type="component" value="Unassembled WGS sequence"/>
</dbReference>
<dbReference type="GO" id="GO:0046933">
    <property type="term" value="F:proton-transporting ATP synthase activity, rotational mechanism"/>
    <property type="evidence" value="ECO:0007669"/>
    <property type="project" value="UniProtKB-UniRule"/>
</dbReference>
<evidence type="ECO:0000256" key="4">
    <source>
        <dbReference type="ARBA" id="ARBA00022547"/>
    </source>
</evidence>
<dbReference type="NCBIfam" id="TIGR01131">
    <property type="entry name" value="ATP_synt_6_or_A"/>
    <property type="match status" value="1"/>
</dbReference>
<feature type="transmembrane region" description="Helical" evidence="11">
    <location>
        <begin position="117"/>
        <end position="137"/>
    </location>
</feature>
<keyword evidence="6 11" id="KW-0375">Hydrogen ion transport</keyword>
<dbReference type="PRINTS" id="PR00123">
    <property type="entry name" value="ATPASEA"/>
</dbReference>
<dbReference type="GO" id="GO:0045259">
    <property type="term" value="C:proton-transporting ATP synthase complex"/>
    <property type="evidence" value="ECO:0007669"/>
    <property type="project" value="UniProtKB-KW"/>
</dbReference>
<accession>A0A1I2UMA3</accession>
<dbReference type="PANTHER" id="PTHR11410:SF0">
    <property type="entry name" value="ATP SYNTHASE SUBUNIT A"/>
    <property type="match status" value="1"/>
</dbReference>
<evidence type="ECO:0000256" key="10">
    <source>
        <dbReference type="ARBA" id="ARBA00023310"/>
    </source>
</evidence>
<organism evidence="13 14">
    <name type="scientific">Methylobacterium gossipiicola</name>
    <dbReference type="NCBI Taxonomy" id="582675"/>
    <lineage>
        <taxon>Bacteria</taxon>
        <taxon>Pseudomonadati</taxon>
        <taxon>Pseudomonadota</taxon>
        <taxon>Alphaproteobacteria</taxon>
        <taxon>Hyphomicrobiales</taxon>
        <taxon>Methylobacteriaceae</taxon>
        <taxon>Methylobacterium</taxon>
    </lineage>
</organism>
<dbReference type="PROSITE" id="PS00449">
    <property type="entry name" value="ATPASE_A"/>
    <property type="match status" value="1"/>
</dbReference>
<keyword evidence="14" id="KW-1185">Reference proteome</keyword>
<keyword evidence="7 11" id="KW-1133">Transmembrane helix</keyword>
<evidence type="ECO:0000256" key="1">
    <source>
        <dbReference type="ARBA" id="ARBA00004141"/>
    </source>
</evidence>
<keyword evidence="4 11" id="KW-0138">CF(0)</keyword>
<reference evidence="14" key="1">
    <citation type="submission" date="2016-10" db="EMBL/GenBank/DDBJ databases">
        <authorList>
            <person name="Varghese N."/>
            <person name="Submissions S."/>
        </authorList>
    </citation>
    <scope>NUCLEOTIDE SEQUENCE [LARGE SCALE GENOMIC DNA]</scope>
    <source>
        <strain evidence="14">Gh-105</strain>
    </source>
</reference>
<evidence type="ECO:0000256" key="6">
    <source>
        <dbReference type="ARBA" id="ARBA00022781"/>
    </source>
</evidence>
<dbReference type="CDD" id="cd00310">
    <property type="entry name" value="ATP-synt_Fo_a_6"/>
    <property type="match status" value="1"/>
</dbReference>
<keyword evidence="10 11" id="KW-0066">ATP synthesis</keyword>
<feature type="transmembrane region" description="Helical" evidence="11">
    <location>
        <begin position="146"/>
        <end position="168"/>
    </location>
</feature>
<dbReference type="InterPro" id="IPR045083">
    <property type="entry name" value="ATP_synth_F0_asu_bact/mt"/>
</dbReference>
<gene>
    <name evidence="11" type="primary">atpB</name>
    <name evidence="13" type="ORF">SAMN05192565_11051</name>
</gene>
<dbReference type="NCBIfam" id="NF004482">
    <property type="entry name" value="PRK05815.2-4"/>
    <property type="match status" value="1"/>
</dbReference>
<keyword evidence="11" id="KW-1003">Cell membrane</keyword>
<dbReference type="Gene3D" id="1.20.120.220">
    <property type="entry name" value="ATP synthase, F0 complex, subunit A"/>
    <property type="match status" value="1"/>
</dbReference>
<evidence type="ECO:0000313" key="13">
    <source>
        <dbReference type="EMBL" id="SFG75911.1"/>
    </source>
</evidence>
<dbReference type="GO" id="GO:0005886">
    <property type="term" value="C:plasma membrane"/>
    <property type="evidence" value="ECO:0007669"/>
    <property type="project" value="UniProtKB-SubCell"/>
</dbReference>
<dbReference type="OrthoDB" id="9809130at2"/>